<dbReference type="Gene3D" id="3.40.50.2300">
    <property type="match status" value="1"/>
</dbReference>
<sequence>MSYKSLSHCSVLLVDDEAQLLHSASLVLRTSGFPEVHSLDDSRAVMPLLATQTVDVVVLDLMMPYLSGRDLLEQIAAEYPDKAVIMMTATNDLQIAVQCMQAGACDYLVKPVDKACLVAAIRRAMELRVLRAEFLSIKDRLLTNSPHQPAAFADIVTQSPAMFAIFRYIEAIATSPQPVLIAGETGTGKELIAQVLHRLSGRPGQLVAVNVAGLDDTMFSDTLFGHAKGSFTGADRPREGLVASAGEGTLFLDEIGDLAMASQVKLLRLLQDGSYYPLGADRPRQNRARVVVATHCNVRGDVENGTFRKDLYFRLRTHHIQLPALRERLEDLPQLTSHFVEKAALALNKPAPSIPLALYQWLRNYPFHGNIRELEGMVFDAVARCQGTMLPIQSFKDAGAVELGTQAILDAPLAQVSANNFPERLPTLKESEESLINEALRRADSNQGLAASLLGISRQALNKRLLRREDDCSGAGQ</sequence>
<dbReference type="SMART" id="SM00448">
    <property type="entry name" value="REC"/>
    <property type="match status" value="1"/>
</dbReference>
<dbReference type="InterPro" id="IPR002078">
    <property type="entry name" value="Sigma_54_int"/>
</dbReference>
<dbReference type="OrthoDB" id="9804019at2"/>
<proteinExistence type="predicted"/>
<keyword evidence="4" id="KW-0804">Transcription</keyword>
<keyword evidence="2" id="KW-0067">ATP-binding</keyword>
<evidence type="ECO:0000256" key="4">
    <source>
        <dbReference type="ARBA" id="ARBA00023163"/>
    </source>
</evidence>
<evidence type="ECO:0000256" key="3">
    <source>
        <dbReference type="ARBA" id="ARBA00023015"/>
    </source>
</evidence>
<name>A0A1R4HJG9_9GAMM</name>
<organism evidence="8 9">
    <name type="scientific">Crenothrix polyspora</name>
    <dbReference type="NCBI Taxonomy" id="360316"/>
    <lineage>
        <taxon>Bacteria</taxon>
        <taxon>Pseudomonadati</taxon>
        <taxon>Pseudomonadota</taxon>
        <taxon>Gammaproteobacteria</taxon>
        <taxon>Methylococcales</taxon>
        <taxon>Crenotrichaceae</taxon>
        <taxon>Crenothrix</taxon>
    </lineage>
</organism>
<dbReference type="PANTHER" id="PTHR32071:SF13">
    <property type="entry name" value="RESPONSE REGULATOR HSFA"/>
    <property type="match status" value="1"/>
</dbReference>
<feature type="domain" description="Sigma-54 factor interaction" evidence="6">
    <location>
        <begin position="155"/>
        <end position="383"/>
    </location>
</feature>
<dbReference type="Pfam" id="PF25601">
    <property type="entry name" value="AAA_lid_14"/>
    <property type="match status" value="1"/>
</dbReference>
<dbReference type="RefSeq" id="WP_087145203.1">
    <property type="nucleotide sequence ID" value="NZ_FUKI01000169.1"/>
</dbReference>
<reference evidence="9" key="1">
    <citation type="submission" date="2017-02" db="EMBL/GenBank/DDBJ databases">
        <authorList>
            <person name="Daims H."/>
        </authorList>
    </citation>
    <scope>NUCLEOTIDE SEQUENCE [LARGE SCALE GENOMIC DNA]</scope>
</reference>
<feature type="modified residue" description="4-aspartylphosphate" evidence="5">
    <location>
        <position position="60"/>
    </location>
</feature>
<dbReference type="SUPFAM" id="SSF52540">
    <property type="entry name" value="P-loop containing nucleoside triphosphate hydrolases"/>
    <property type="match status" value="1"/>
</dbReference>
<dbReference type="InterPro" id="IPR002197">
    <property type="entry name" value="HTH_Fis"/>
</dbReference>
<dbReference type="Pfam" id="PF00072">
    <property type="entry name" value="Response_reg"/>
    <property type="match status" value="1"/>
</dbReference>
<evidence type="ECO:0000259" key="7">
    <source>
        <dbReference type="PROSITE" id="PS50110"/>
    </source>
</evidence>
<dbReference type="InterPro" id="IPR025662">
    <property type="entry name" value="Sigma_54_int_dom_ATP-bd_1"/>
</dbReference>
<dbReference type="PROSITE" id="PS00675">
    <property type="entry name" value="SIGMA54_INTERACT_1"/>
    <property type="match status" value="1"/>
</dbReference>
<dbReference type="SUPFAM" id="SSF52172">
    <property type="entry name" value="CheY-like"/>
    <property type="match status" value="1"/>
</dbReference>
<accession>A0A1R4HJG9</accession>
<dbReference type="InterPro" id="IPR003593">
    <property type="entry name" value="AAA+_ATPase"/>
</dbReference>
<evidence type="ECO:0000313" key="9">
    <source>
        <dbReference type="Proteomes" id="UP000195667"/>
    </source>
</evidence>
<dbReference type="Pfam" id="PF02954">
    <property type="entry name" value="HTH_8"/>
    <property type="match status" value="1"/>
</dbReference>
<evidence type="ECO:0000313" key="8">
    <source>
        <dbReference type="EMBL" id="SJM96378.1"/>
    </source>
</evidence>
<dbReference type="AlphaFoldDB" id="A0A1R4HJG9"/>
<feature type="domain" description="Response regulatory" evidence="7">
    <location>
        <begin position="10"/>
        <end position="125"/>
    </location>
</feature>
<dbReference type="EMBL" id="FUKI01000169">
    <property type="protein sequence ID" value="SJM96378.1"/>
    <property type="molecule type" value="Genomic_DNA"/>
</dbReference>
<dbReference type="GO" id="GO:0000160">
    <property type="term" value="P:phosphorelay signal transduction system"/>
    <property type="evidence" value="ECO:0007669"/>
    <property type="project" value="InterPro"/>
</dbReference>
<dbReference type="InterPro" id="IPR011006">
    <property type="entry name" value="CheY-like_superfamily"/>
</dbReference>
<dbReference type="Gene3D" id="3.40.50.300">
    <property type="entry name" value="P-loop containing nucleotide triphosphate hydrolases"/>
    <property type="match status" value="1"/>
</dbReference>
<dbReference type="SUPFAM" id="SSF46689">
    <property type="entry name" value="Homeodomain-like"/>
    <property type="match status" value="1"/>
</dbReference>
<dbReference type="GO" id="GO:0043565">
    <property type="term" value="F:sequence-specific DNA binding"/>
    <property type="evidence" value="ECO:0007669"/>
    <property type="project" value="InterPro"/>
</dbReference>
<dbReference type="PRINTS" id="PR01590">
    <property type="entry name" value="HTHFIS"/>
</dbReference>
<dbReference type="Pfam" id="PF00158">
    <property type="entry name" value="Sigma54_activat"/>
    <property type="match status" value="1"/>
</dbReference>
<dbReference type="GO" id="GO:0006355">
    <property type="term" value="P:regulation of DNA-templated transcription"/>
    <property type="evidence" value="ECO:0007669"/>
    <property type="project" value="InterPro"/>
</dbReference>
<dbReference type="Gene3D" id="1.10.10.60">
    <property type="entry name" value="Homeodomain-like"/>
    <property type="match status" value="1"/>
</dbReference>
<protein>
    <submittedName>
        <fullName evidence="8">Chemotaxis protein CheY</fullName>
    </submittedName>
</protein>
<dbReference type="InterPro" id="IPR009057">
    <property type="entry name" value="Homeodomain-like_sf"/>
</dbReference>
<dbReference type="InterPro" id="IPR001789">
    <property type="entry name" value="Sig_transdc_resp-reg_receiver"/>
</dbReference>
<gene>
    <name evidence="8" type="ORF">CRENPOLYSF1_890048</name>
</gene>
<evidence type="ECO:0000256" key="5">
    <source>
        <dbReference type="PROSITE-ProRule" id="PRU00169"/>
    </source>
</evidence>
<evidence type="ECO:0000256" key="2">
    <source>
        <dbReference type="ARBA" id="ARBA00022840"/>
    </source>
</evidence>
<evidence type="ECO:0000259" key="6">
    <source>
        <dbReference type="PROSITE" id="PS50045"/>
    </source>
</evidence>
<dbReference type="InterPro" id="IPR058031">
    <property type="entry name" value="AAA_lid_NorR"/>
</dbReference>
<dbReference type="CDD" id="cd00009">
    <property type="entry name" value="AAA"/>
    <property type="match status" value="1"/>
</dbReference>
<dbReference type="Proteomes" id="UP000195667">
    <property type="component" value="Unassembled WGS sequence"/>
</dbReference>
<dbReference type="PROSITE" id="PS50045">
    <property type="entry name" value="SIGMA54_INTERACT_4"/>
    <property type="match status" value="1"/>
</dbReference>
<dbReference type="SMART" id="SM00382">
    <property type="entry name" value="AAA"/>
    <property type="match status" value="1"/>
</dbReference>
<dbReference type="FunFam" id="3.40.50.300:FF:000006">
    <property type="entry name" value="DNA-binding transcriptional regulator NtrC"/>
    <property type="match status" value="1"/>
</dbReference>
<keyword evidence="1" id="KW-0547">Nucleotide-binding</keyword>
<dbReference type="GO" id="GO:0005524">
    <property type="term" value="F:ATP binding"/>
    <property type="evidence" value="ECO:0007669"/>
    <property type="project" value="UniProtKB-KW"/>
</dbReference>
<keyword evidence="3" id="KW-0805">Transcription regulation</keyword>
<dbReference type="PROSITE" id="PS50110">
    <property type="entry name" value="RESPONSE_REGULATORY"/>
    <property type="match status" value="1"/>
</dbReference>
<keyword evidence="5" id="KW-0597">Phosphoprotein</keyword>
<dbReference type="PANTHER" id="PTHR32071">
    <property type="entry name" value="TRANSCRIPTIONAL REGULATORY PROTEIN"/>
    <property type="match status" value="1"/>
</dbReference>
<dbReference type="InterPro" id="IPR027417">
    <property type="entry name" value="P-loop_NTPase"/>
</dbReference>
<dbReference type="Gene3D" id="1.10.8.60">
    <property type="match status" value="1"/>
</dbReference>
<keyword evidence="9" id="KW-1185">Reference proteome</keyword>
<evidence type="ECO:0000256" key="1">
    <source>
        <dbReference type="ARBA" id="ARBA00022741"/>
    </source>
</evidence>